<accession>A0A7C0VCM4</accession>
<name>A0A7C0VCM4_UNCW3</name>
<dbReference type="AlphaFoldDB" id="A0A7C0VCM4"/>
<dbReference type="Proteomes" id="UP000885847">
    <property type="component" value="Unassembled WGS sequence"/>
</dbReference>
<reference evidence="1" key="1">
    <citation type="journal article" date="2020" name="mSystems">
        <title>Genome- and Community-Level Interaction Insights into Carbon Utilization and Element Cycling Functions of Hydrothermarchaeota in Hydrothermal Sediment.</title>
        <authorList>
            <person name="Zhou Z."/>
            <person name="Liu Y."/>
            <person name="Xu W."/>
            <person name="Pan J."/>
            <person name="Luo Z.H."/>
            <person name="Li M."/>
        </authorList>
    </citation>
    <scope>NUCLEOTIDE SEQUENCE [LARGE SCALE GENOMIC DNA]</scope>
    <source>
        <strain evidence="1">HyVt-102</strain>
    </source>
</reference>
<protein>
    <recommendedName>
        <fullName evidence="2">DUF481 domain-containing protein</fullName>
    </recommendedName>
</protein>
<sequence>MLIILAFTFPLYAEGEIYYGLFSGGDTLYNSDAFLSTSVFLFERGAEFYVKYSTLLEMAEQQGKVILDPMYATYSIVFGIRFFWHQYFNVYIDHYCRHVIDRNLNEGKVVFNGEFYQVSNVKTLYLEFSRPFYRFTYGFYPQGIFVDWLNSRPFYRHRFNLVAGIPFKKHFHAGFDFEFTISNDKPAITYMKVIPWMRVFASRKNRVIYAFVKYNLVNTGPIRSPEGLFFFGAGFRF</sequence>
<evidence type="ECO:0000313" key="1">
    <source>
        <dbReference type="EMBL" id="HDI83669.1"/>
    </source>
</evidence>
<organism evidence="1">
    <name type="scientific">candidate division WOR-3 bacterium</name>
    <dbReference type="NCBI Taxonomy" id="2052148"/>
    <lineage>
        <taxon>Bacteria</taxon>
        <taxon>Bacteria division WOR-3</taxon>
    </lineage>
</organism>
<dbReference type="EMBL" id="DQWE01000367">
    <property type="protein sequence ID" value="HDI83669.1"/>
    <property type="molecule type" value="Genomic_DNA"/>
</dbReference>
<gene>
    <name evidence="1" type="ORF">ENF18_07765</name>
</gene>
<evidence type="ECO:0008006" key="2">
    <source>
        <dbReference type="Google" id="ProtNLM"/>
    </source>
</evidence>
<proteinExistence type="predicted"/>
<comment type="caution">
    <text evidence="1">The sequence shown here is derived from an EMBL/GenBank/DDBJ whole genome shotgun (WGS) entry which is preliminary data.</text>
</comment>